<evidence type="ECO:0000256" key="1">
    <source>
        <dbReference type="SAM" id="MobiDB-lite"/>
    </source>
</evidence>
<dbReference type="AlphaFoldDB" id="A0A7U3VN05"/>
<protein>
    <submittedName>
        <fullName evidence="2">Uncharacterized protein</fullName>
    </submittedName>
</protein>
<organism evidence="2 3">
    <name type="scientific">Actinacidiphila reveromycinica</name>
    <dbReference type="NCBI Taxonomy" id="659352"/>
    <lineage>
        <taxon>Bacteria</taxon>
        <taxon>Bacillati</taxon>
        <taxon>Actinomycetota</taxon>
        <taxon>Actinomycetes</taxon>
        <taxon>Kitasatosporales</taxon>
        <taxon>Streptomycetaceae</taxon>
        <taxon>Actinacidiphila</taxon>
    </lineage>
</organism>
<reference evidence="2 3" key="3">
    <citation type="journal article" date="2011" name="Nat. Chem. Biol.">
        <title>Reveromycin A biosynthesis uses RevG and RevJ for stereospecific spiroacetal formation.</title>
        <authorList>
            <person name="Takahashi S."/>
            <person name="Toyoda A."/>
            <person name="Sekiyama Y."/>
            <person name="Takagi H."/>
            <person name="Nogawa T."/>
            <person name="Uramoto M."/>
            <person name="Suzuki R."/>
            <person name="Koshino H."/>
            <person name="Kumano T."/>
            <person name="Panthee S."/>
            <person name="Dairi T."/>
            <person name="Ishikawa J."/>
            <person name="Ikeda H."/>
            <person name="Sakaki Y."/>
            <person name="Osada H."/>
        </authorList>
    </citation>
    <scope>NUCLEOTIDE SEQUENCE [LARGE SCALE GENOMIC DNA]</scope>
    <source>
        <strain evidence="2 3">SN-593</strain>
    </source>
</reference>
<gene>
    <name evidence="2" type="ORF">RVR_2748</name>
</gene>
<dbReference type="EMBL" id="AP018365">
    <property type="protein sequence ID" value="BBA97138.1"/>
    <property type="molecule type" value="Genomic_DNA"/>
</dbReference>
<reference evidence="2 3" key="1">
    <citation type="journal article" date="2010" name="J. Bacteriol.">
        <title>Biochemical characterization of a novel indole prenyltransferase from Streptomyces sp. SN-593.</title>
        <authorList>
            <person name="Takahashi S."/>
            <person name="Takagi H."/>
            <person name="Toyoda A."/>
            <person name="Uramoto M."/>
            <person name="Nogawa T."/>
            <person name="Ueki M."/>
            <person name="Sakaki Y."/>
            <person name="Osada H."/>
        </authorList>
    </citation>
    <scope>NUCLEOTIDE SEQUENCE [LARGE SCALE GENOMIC DNA]</scope>
    <source>
        <strain evidence="2 3">SN-593</strain>
    </source>
</reference>
<keyword evidence="3" id="KW-1185">Reference proteome</keyword>
<feature type="compositionally biased region" description="Low complexity" evidence="1">
    <location>
        <begin position="1"/>
        <end position="10"/>
    </location>
</feature>
<dbReference type="Proteomes" id="UP000595703">
    <property type="component" value="Chromosome"/>
</dbReference>
<proteinExistence type="predicted"/>
<reference evidence="2 3" key="4">
    <citation type="journal article" date="2020" name="Sci. Rep.">
        <title>beta-carboline chemical signals induce reveromycin production through a LuxR family regulator in Streptomyces sp. SN-593.</title>
        <authorList>
            <person name="Panthee S."/>
            <person name="Kito N."/>
            <person name="Hayashi T."/>
            <person name="Shimizu T."/>
            <person name="Ishikawa J."/>
            <person name="Hamamoto H."/>
            <person name="Osada H."/>
            <person name="Takahashi S."/>
        </authorList>
    </citation>
    <scope>NUCLEOTIDE SEQUENCE [LARGE SCALE GENOMIC DNA]</scope>
    <source>
        <strain evidence="2 3">SN-593</strain>
    </source>
</reference>
<reference evidence="2 3" key="2">
    <citation type="journal article" date="2011" name="J. Antibiot.">
        <title>Furaquinocins I and J: novel polyketide isoprenoid hybrid compounds from Streptomyces reveromyceticus SN-593.</title>
        <authorList>
            <person name="Panthee S."/>
            <person name="Takahashi S."/>
            <person name="Takagi H."/>
            <person name="Nogawa T."/>
            <person name="Oowada E."/>
            <person name="Uramoto M."/>
            <person name="Osada H."/>
        </authorList>
    </citation>
    <scope>NUCLEOTIDE SEQUENCE [LARGE SCALE GENOMIC DNA]</scope>
    <source>
        <strain evidence="2 3">SN-593</strain>
    </source>
</reference>
<dbReference type="RefSeq" id="WP_202233464.1">
    <property type="nucleotide sequence ID" value="NZ_AP018365.1"/>
</dbReference>
<evidence type="ECO:0000313" key="3">
    <source>
        <dbReference type="Proteomes" id="UP000595703"/>
    </source>
</evidence>
<evidence type="ECO:0000313" key="2">
    <source>
        <dbReference type="EMBL" id="BBA97138.1"/>
    </source>
</evidence>
<name>A0A7U3VN05_9ACTN</name>
<accession>A0A7U3VN05</accession>
<sequence>MTLDTTGTPRTPSPSPATAPSPASEPAPAPVPAGPVRRRTGFTISADGAYAACLAEVTVPSEEGEGGGWYVERWSLDGPEPYAVALPGTQPEEPGTEVLPLPDGRVLVRREVGTVAGVAAGTGAEDGDGDGDGEGPVRAGACHDLSLLYPSGTGTGAQRIGALAGTEVRLLPPAPFGAFATCYDAEGGATSVWQLCDAGGGSGGGPVRLLTVPGRCTGGAWLDRTGQLLALDRELDGRTKAVAVDLFAGRVSPLLQLTEDSDDRLLLAEPDSGLMIVRSDATGEPRLGWGVLGSRHPVRFPDTLRVAGALLSPVAAQPGQILTPEACVVAFRSAVPGGRSSLALWRPGERRLHWRPAPADWLGPAARWLPRSPLHLPAPDALHAYDPPPVAAPAPLALPAPRLVRPRALPRARRPLAVLPLQKAPLTPVA</sequence>
<dbReference type="KEGG" id="arev:RVR_2748"/>
<feature type="compositionally biased region" description="Pro residues" evidence="1">
    <location>
        <begin position="11"/>
        <end position="33"/>
    </location>
</feature>
<feature type="region of interest" description="Disordered" evidence="1">
    <location>
        <begin position="1"/>
        <end position="40"/>
    </location>
</feature>